<sequence>MEKLQLVLSDFQGPLDLLLHLIRQSKIDIYHIPIAEITEQYMEYLHKMNVLQLDIAGDYLVMAATLMRIKSQLLLPQAPIEQHTTASDNPVDPRSDLVAQLLTYQAFKSVAQTLKQQEKKRQQLHAKPLSALAAAKGQGIRLKPGVKVAADLARAVADLLQKQDLTKQAPQIKAEKITLKQAQTAIMEQLQLQPQTTFGNLLRQQASIEEVVTKFMALLELIKKQVIVVQQTDYQADILVQLRSKLLCN</sequence>
<keyword evidence="3" id="KW-0131">Cell cycle</keyword>
<evidence type="ECO:0000256" key="3">
    <source>
        <dbReference type="HAMAP-Rule" id="MF_01805"/>
    </source>
</evidence>
<dbReference type="GO" id="GO:0005737">
    <property type="term" value="C:cytoplasm"/>
    <property type="evidence" value="ECO:0007669"/>
    <property type="project" value="UniProtKB-SubCell"/>
</dbReference>
<name>A0A0F4KQ93_9LACO</name>
<dbReference type="Proteomes" id="UP000033695">
    <property type="component" value="Unassembled WGS sequence"/>
</dbReference>
<gene>
    <name evidence="3 4" type="primary">scpA</name>
    <name evidence="4" type="ORF">JG29_09610</name>
</gene>
<comment type="similarity">
    <text evidence="3">Belongs to the ScpA family.</text>
</comment>
<dbReference type="Pfam" id="PF02616">
    <property type="entry name" value="SMC_ScpA"/>
    <property type="match status" value="1"/>
</dbReference>
<dbReference type="GO" id="GO:0006260">
    <property type="term" value="P:DNA replication"/>
    <property type="evidence" value="ECO:0007669"/>
    <property type="project" value="UniProtKB-UniRule"/>
</dbReference>
<dbReference type="EMBL" id="JXBZ01000008">
    <property type="protein sequence ID" value="KJY48560.1"/>
    <property type="molecule type" value="Genomic_DNA"/>
</dbReference>
<keyword evidence="3" id="KW-0132">Cell division</keyword>
<dbReference type="STRING" id="1218508.JG29_09610"/>
<keyword evidence="1 3" id="KW-0159">Chromosome partition</keyword>
<accession>A0A0F4KQ93</accession>
<reference evidence="4 5" key="1">
    <citation type="submission" date="2014-12" db="EMBL/GenBank/DDBJ databases">
        <title>Comparative genomics of the lactic acid bacteria isolated from the honey bee gut.</title>
        <authorList>
            <person name="Ellegaard K.M."/>
            <person name="Tamarit D."/>
            <person name="Javelind E."/>
            <person name="Olofsson T."/>
            <person name="Andersson S.G."/>
            <person name="Vasquez A."/>
        </authorList>
    </citation>
    <scope>NUCLEOTIDE SEQUENCE [LARGE SCALE GENOMIC DNA]</scope>
    <source>
        <strain evidence="4 5">Hon2</strain>
    </source>
</reference>
<comment type="subunit">
    <text evidence="3">Component of a cohesin-like complex composed of ScpA, ScpB and the Smc homodimer, in which ScpA and ScpB bind to the head domain of Smc. The presence of the three proteins is required for the association of the complex with DNA.</text>
</comment>
<dbReference type="GO" id="GO:0051301">
    <property type="term" value="P:cell division"/>
    <property type="evidence" value="ECO:0007669"/>
    <property type="project" value="UniProtKB-KW"/>
</dbReference>
<comment type="caution">
    <text evidence="4">The sequence shown here is derived from an EMBL/GenBank/DDBJ whole genome shotgun (WGS) entry which is preliminary data.</text>
</comment>
<evidence type="ECO:0000256" key="2">
    <source>
        <dbReference type="ARBA" id="ARBA00044777"/>
    </source>
</evidence>
<keyword evidence="3" id="KW-0963">Cytoplasm</keyword>
<dbReference type="Gene3D" id="6.10.250.2410">
    <property type="match status" value="1"/>
</dbReference>
<keyword evidence="5" id="KW-1185">Reference proteome</keyword>
<comment type="function">
    <text evidence="3">Participates in chromosomal partition during cell division. May act via the formation of a condensin-like complex containing Smc and ScpB that pull DNA away from mid-cell into both cell halves.</text>
</comment>
<evidence type="ECO:0000313" key="5">
    <source>
        <dbReference type="Proteomes" id="UP000033695"/>
    </source>
</evidence>
<organism evidence="4 5">
    <name type="scientific">Bombilactobacillus mellis</name>
    <dbReference type="NCBI Taxonomy" id="1218508"/>
    <lineage>
        <taxon>Bacteria</taxon>
        <taxon>Bacillati</taxon>
        <taxon>Bacillota</taxon>
        <taxon>Bacilli</taxon>
        <taxon>Lactobacillales</taxon>
        <taxon>Lactobacillaceae</taxon>
        <taxon>Bombilactobacillus</taxon>
    </lineage>
</organism>
<dbReference type="InterPro" id="IPR003768">
    <property type="entry name" value="ScpA"/>
</dbReference>
<dbReference type="HAMAP" id="MF_01805">
    <property type="entry name" value="ScpA"/>
    <property type="match status" value="1"/>
</dbReference>
<evidence type="ECO:0000256" key="1">
    <source>
        <dbReference type="ARBA" id="ARBA00022829"/>
    </source>
</evidence>
<dbReference type="RefSeq" id="WP_045922825.1">
    <property type="nucleotide sequence ID" value="NZ_JBHTHW010000008.1"/>
</dbReference>
<dbReference type="PANTHER" id="PTHR33969:SF2">
    <property type="entry name" value="SEGREGATION AND CONDENSATION PROTEIN A"/>
    <property type="match status" value="1"/>
</dbReference>
<dbReference type="HOGENOM" id="CLU_038686_3_1_9"/>
<proteinExistence type="inferred from homology"/>
<comment type="subcellular location">
    <subcellularLocation>
        <location evidence="3">Cytoplasm</location>
    </subcellularLocation>
    <text evidence="3">Associated with two foci at the outer edges of the nucleoid region in young cells, and at four foci within both cell halves in older cells.</text>
</comment>
<dbReference type="OrthoDB" id="9811016at2"/>
<dbReference type="AlphaFoldDB" id="A0A0F4KQ93"/>
<evidence type="ECO:0000313" key="4">
    <source>
        <dbReference type="EMBL" id="KJY48560.1"/>
    </source>
</evidence>
<dbReference type="GO" id="GO:0007059">
    <property type="term" value="P:chromosome segregation"/>
    <property type="evidence" value="ECO:0007669"/>
    <property type="project" value="UniProtKB-UniRule"/>
</dbReference>
<protein>
    <recommendedName>
        <fullName evidence="2 3">Segregation and condensation protein A</fullName>
    </recommendedName>
</protein>
<dbReference type="PATRIC" id="fig|1218508.4.peg.946"/>
<dbReference type="PANTHER" id="PTHR33969">
    <property type="entry name" value="SEGREGATION AND CONDENSATION PROTEIN A"/>
    <property type="match status" value="1"/>
</dbReference>